<reference evidence="2" key="1">
    <citation type="submission" date="2022-11" db="UniProtKB">
        <authorList>
            <consortium name="WormBaseParasite"/>
        </authorList>
    </citation>
    <scope>IDENTIFICATION</scope>
</reference>
<sequence>MYPGRKKVLTVGQEAELVKLIREMADAGFSPTLKQVLSIVIEYWEINEIQNPHFNDTMSPNKRVVKELIWRPTRKCFTTSLEGIGDSLPPLIIYGSKANVLNSIQPEWAGNENMLIE</sequence>
<proteinExistence type="predicted"/>
<dbReference type="Proteomes" id="UP000887565">
    <property type="component" value="Unplaced"/>
</dbReference>
<evidence type="ECO:0000313" key="2">
    <source>
        <dbReference type="WBParaSite" id="nRc.2.0.1.t47026-RA"/>
    </source>
</evidence>
<dbReference type="AlphaFoldDB" id="A0A915LB92"/>
<keyword evidence="1" id="KW-1185">Reference proteome</keyword>
<accession>A0A915LB92</accession>
<name>A0A915LB92_ROMCU</name>
<protein>
    <submittedName>
        <fullName evidence="2">Uncharacterized protein</fullName>
    </submittedName>
</protein>
<organism evidence="1 2">
    <name type="scientific">Romanomermis culicivorax</name>
    <name type="common">Nematode worm</name>
    <dbReference type="NCBI Taxonomy" id="13658"/>
    <lineage>
        <taxon>Eukaryota</taxon>
        <taxon>Metazoa</taxon>
        <taxon>Ecdysozoa</taxon>
        <taxon>Nematoda</taxon>
        <taxon>Enoplea</taxon>
        <taxon>Dorylaimia</taxon>
        <taxon>Mermithida</taxon>
        <taxon>Mermithoidea</taxon>
        <taxon>Mermithidae</taxon>
        <taxon>Romanomermis</taxon>
    </lineage>
</organism>
<dbReference type="WBParaSite" id="nRc.2.0.1.t47026-RA">
    <property type="protein sequence ID" value="nRc.2.0.1.t47026-RA"/>
    <property type="gene ID" value="nRc.2.0.1.g47026"/>
</dbReference>
<evidence type="ECO:0000313" key="1">
    <source>
        <dbReference type="Proteomes" id="UP000887565"/>
    </source>
</evidence>